<dbReference type="Proteomes" id="UP001303046">
    <property type="component" value="Unassembled WGS sequence"/>
</dbReference>
<reference evidence="1 2" key="1">
    <citation type="submission" date="2023-08" db="EMBL/GenBank/DDBJ databases">
        <title>A Necator americanus chromosomal reference genome.</title>
        <authorList>
            <person name="Ilik V."/>
            <person name="Petrzelkova K.J."/>
            <person name="Pardy F."/>
            <person name="Fuh T."/>
            <person name="Niatou-Singa F.S."/>
            <person name="Gouil Q."/>
            <person name="Baker L."/>
            <person name="Ritchie M.E."/>
            <person name="Jex A.R."/>
            <person name="Gazzola D."/>
            <person name="Li H."/>
            <person name="Toshio Fujiwara R."/>
            <person name="Zhan B."/>
            <person name="Aroian R.V."/>
            <person name="Pafco B."/>
            <person name="Schwarz E.M."/>
        </authorList>
    </citation>
    <scope>NUCLEOTIDE SEQUENCE [LARGE SCALE GENOMIC DNA]</scope>
    <source>
        <strain evidence="1 2">Aroian</strain>
        <tissue evidence="1">Whole animal</tissue>
    </source>
</reference>
<name>A0ABR1DGN0_NECAM</name>
<evidence type="ECO:0000313" key="2">
    <source>
        <dbReference type="Proteomes" id="UP001303046"/>
    </source>
</evidence>
<dbReference type="PANTHER" id="PTHR47027">
    <property type="entry name" value="REVERSE TRANSCRIPTASE DOMAIN-CONTAINING PROTEIN"/>
    <property type="match status" value="1"/>
</dbReference>
<keyword evidence="2" id="KW-1185">Reference proteome</keyword>
<proteinExistence type="predicted"/>
<protein>
    <recommendedName>
        <fullName evidence="3">Reverse transcriptase domain-containing protein</fullName>
    </recommendedName>
</protein>
<sequence>MDNEIGFLRRKGHRIDGRFLSKLRFADDVLFSSSTSEAETMLNEMNEAEKRIGLQINRTKTQFMTNAYGEDGGVQLERSQIVDTSSYVYLGRSMNMKKDLKEELNRRIRAALAAFAHVRIRGQTPLPRLRSYLLPTEPLTYV</sequence>
<organism evidence="1 2">
    <name type="scientific">Necator americanus</name>
    <name type="common">Human hookworm</name>
    <dbReference type="NCBI Taxonomy" id="51031"/>
    <lineage>
        <taxon>Eukaryota</taxon>
        <taxon>Metazoa</taxon>
        <taxon>Ecdysozoa</taxon>
        <taxon>Nematoda</taxon>
        <taxon>Chromadorea</taxon>
        <taxon>Rhabditida</taxon>
        <taxon>Rhabditina</taxon>
        <taxon>Rhabditomorpha</taxon>
        <taxon>Strongyloidea</taxon>
        <taxon>Ancylostomatidae</taxon>
        <taxon>Bunostominae</taxon>
        <taxon>Necator</taxon>
    </lineage>
</organism>
<dbReference type="PANTHER" id="PTHR47027:SF20">
    <property type="entry name" value="REVERSE TRANSCRIPTASE-LIKE PROTEIN WITH RNA-DIRECTED DNA POLYMERASE DOMAIN"/>
    <property type="match status" value="1"/>
</dbReference>
<evidence type="ECO:0000313" key="1">
    <source>
        <dbReference type="EMBL" id="KAK6749638.1"/>
    </source>
</evidence>
<evidence type="ECO:0008006" key="3">
    <source>
        <dbReference type="Google" id="ProtNLM"/>
    </source>
</evidence>
<accession>A0ABR1DGN0</accession>
<comment type="caution">
    <text evidence="1">The sequence shown here is derived from an EMBL/GenBank/DDBJ whole genome shotgun (WGS) entry which is preliminary data.</text>
</comment>
<dbReference type="EMBL" id="JAVFWL010000004">
    <property type="protein sequence ID" value="KAK6749638.1"/>
    <property type="molecule type" value="Genomic_DNA"/>
</dbReference>
<gene>
    <name evidence="1" type="primary">Necator_chrIV.g15238</name>
    <name evidence="1" type="ORF">RB195_001943</name>
</gene>